<dbReference type="InterPro" id="IPR036179">
    <property type="entry name" value="Ig-like_dom_sf"/>
</dbReference>
<dbReference type="OrthoDB" id="7794186at2"/>
<dbReference type="InterPro" id="IPR013783">
    <property type="entry name" value="Ig-like_fold"/>
</dbReference>
<name>A0A1H3P3H1_9BACT</name>
<dbReference type="EMBL" id="FNOV01000021">
    <property type="protein sequence ID" value="SDY95570.1"/>
    <property type="molecule type" value="Genomic_DNA"/>
</dbReference>
<dbReference type="Gene3D" id="2.60.40.10">
    <property type="entry name" value="Immunoglobulins"/>
    <property type="match status" value="4"/>
</dbReference>
<keyword evidence="1" id="KW-0472">Membrane</keyword>
<dbReference type="SUPFAM" id="SSF49299">
    <property type="entry name" value="PKD domain"/>
    <property type="match status" value="1"/>
</dbReference>
<dbReference type="SUPFAM" id="SSF50969">
    <property type="entry name" value="YVTN repeat-like/Quinoprotein amine dehydrogenase"/>
    <property type="match status" value="1"/>
</dbReference>
<dbReference type="InterPro" id="IPR000601">
    <property type="entry name" value="PKD_dom"/>
</dbReference>
<accession>A0A1H3P3H1</accession>
<proteinExistence type="predicted"/>
<dbReference type="NCBIfam" id="TIGR04131">
    <property type="entry name" value="Bac_Flav_CTERM"/>
    <property type="match status" value="1"/>
</dbReference>
<feature type="domain" description="PKD" evidence="2">
    <location>
        <begin position="495"/>
        <end position="528"/>
    </location>
</feature>
<dbReference type="SUPFAM" id="SSF48726">
    <property type="entry name" value="Immunoglobulin"/>
    <property type="match status" value="1"/>
</dbReference>
<dbReference type="RefSeq" id="WP_092743763.1">
    <property type="nucleotide sequence ID" value="NZ_FNOV01000021.1"/>
</dbReference>
<evidence type="ECO:0000256" key="1">
    <source>
        <dbReference type="SAM" id="Phobius"/>
    </source>
</evidence>
<dbReference type="InterPro" id="IPR035986">
    <property type="entry name" value="PKD_dom_sf"/>
</dbReference>
<dbReference type="Proteomes" id="UP000199249">
    <property type="component" value="Unassembled WGS sequence"/>
</dbReference>
<evidence type="ECO:0000313" key="3">
    <source>
        <dbReference type="EMBL" id="SDY95570.1"/>
    </source>
</evidence>
<dbReference type="PROSITE" id="PS50093">
    <property type="entry name" value="PKD"/>
    <property type="match status" value="1"/>
</dbReference>
<dbReference type="STRING" id="651662.SAMN04488069_12118"/>
<evidence type="ECO:0000313" key="4">
    <source>
        <dbReference type="Proteomes" id="UP000199249"/>
    </source>
</evidence>
<gene>
    <name evidence="3" type="ORF">SAMN04488069_12118</name>
</gene>
<keyword evidence="1" id="KW-0812">Transmembrane</keyword>
<organism evidence="3 4">
    <name type="scientific">Hymenobacter psychrophilus</name>
    <dbReference type="NCBI Taxonomy" id="651662"/>
    <lineage>
        <taxon>Bacteria</taxon>
        <taxon>Pseudomonadati</taxon>
        <taxon>Bacteroidota</taxon>
        <taxon>Cytophagia</taxon>
        <taxon>Cytophagales</taxon>
        <taxon>Hymenobacteraceae</taxon>
        <taxon>Hymenobacter</taxon>
    </lineage>
</organism>
<dbReference type="Pfam" id="PF18911">
    <property type="entry name" value="PKD_4"/>
    <property type="match status" value="1"/>
</dbReference>
<dbReference type="Pfam" id="PF13585">
    <property type="entry name" value="CHU_C"/>
    <property type="match status" value="1"/>
</dbReference>
<protein>
    <submittedName>
        <fullName evidence="3">Gliding motility-associated C-terminal domain-containing protein</fullName>
    </submittedName>
</protein>
<keyword evidence="1" id="KW-1133">Transmembrane helix</keyword>
<keyword evidence="4" id="KW-1185">Reference proteome</keyword>
<reference evidence="4" key="1">
    <citation type="submission" date="2016-10" db="EMBL/GenBank/DDBJ databases">
        <authorList>
            <person name="Varghese N."/>
            <person name="Submissions S."/>
        </authorList>
    </citation>
    <scope>NUCLEOTIDE SEQUENCE [LARGE SCALE GENOMIC DNA]</scope>
    <source>
        <strain evidence="4">CGMCC 1.8975</strain>
    </source>
</reference>
<dbReference type="CDD" id="cd00146">
    <property type="entry name" value="PKD"/>
    <property type="match status" value="1"/>
</dbReference>
<feature type="transmembrane region" description="Helical" evidence="1">
    <location>
        <begin position="40"/>
        <end position="59"/>
    </location>
</feature>
<evidence type="ECO:0000259" key="2">
    <source>
        <dbReference type="PROSITE" id="PS50093"/>
    </source>
</evidence>
<dbReference type="InterPro" id="IPR011044">
    <property type="entry name" value="Quino_amine_DH_bsu"/>
</dbReference>
<sequence length="1433" mass="148455">MPAKLRYSALATTCTLTRPVTTPSQPARPGGRGAGGQRRAVGWLVVLLVLLLSGLAPAARAQTGPPKCSEDEKFANTWYFGFKAGLDFNMATDSIQPTVLTDGAMDAPAGAGIMSDGSGKILFYSNGETVWNGDGSVMTNGTGLNGNRLTTDGPLPIRMPGSPPPMLPNGETRYLIFTQDAKGGPKGLSYSEIIIPAGGGPGTVVAATKNTPLAQGTAEKMTGVFHKNGCDIWIIVHGWGSATSGNDNRGDAFLAYRVRPATGGMGTGPVTIDAPIASAVGSLHAPSVSPVGYRGQMRVTPDGQQLALARYSEITTDSSGTVELFSFDTGTGAVSNPQIIDANQGGYYGVAFSPGRSRLYATVLGAAPRLPQLLQFDISTIGTGTGNGPVGREVIPLNQPTPVNLGSMQTAPDGKIYVARENQPALGFISYPDSLGAAIGYADDSLQLGGSRLSSLGLVNFNQSSLLRFGFGGEPTGCLEYTFQAPPVEFDNPQYAWDFGDGTTSTAQNPPPHTYPRPGDYEVTLRITTECFCRETKSMVRIFGPPTPGTIADNQTVCAGDSVAVLTSTAPAGAGTGQYLYQWQSSPNGSTGWANVGTKSSQDTYAPGILATTTYFRRVVESGFCPPASPSNVVKITVTRKVMNTVTLATPPPLCAGTPFTFTAVADSAGATPTYQWFVNNAAVQGETNKTFTTSTLANGDRVRVDVTPTPGLCSSGVATATVTVTVTPKVTPKVTLATPAAQCAGTPLIFTASDTDAGTTPTYQWFVNNVAVQGETKKTFTSGTLRNGDQVRVQVTPTAGLCSTGSVSASVTVTVTRLVKTTVTLATPAAQCAGTPFTFTAVADSAGATPTYQWFVNNAAVQGETRPTFTSSTLRNGDQVRVDVTPTAGLCSTGLATASVTVTVTPLAQTAVTIATQPTQCAGTPLTFTATPTAAGATPTFQWFVNNVAVPNETRSTFTTSTLINGDRVRVDVTPTPGLCSTGLATASVTITVTPLAQTTVTLATPPAQCAGTPFTLTAMPDNAGEAPTYQWFVNNAAVQGETRPTFTSSTLRNGDRVRVDVTPTAGLCSTGLATASVTITVTPLVTPTVTLTPPPAQCPGTPLTFTAVVTNAGPAPTFRWFVNNIPVASGPTFTSSTVVTGDQVRVEVTATAGQCSTGPATATVTVTRTPTPTPTLVVTGPSGPPVCPGEPQTFSATSVTAAGPNPVYQWQVDGNDVAGATGPVFTSSTLRDGQTVTLRLSTANACGPVTALSNSVTVRVQPPVRISAGPDKEITLGTSVVLEGTADGNYPVTWTPATGLDFSGNDPLRPRASPKVTTTYRLSAGAGGCASFDEVTVTVREAIRIPNAFTPNGDGRDDTWQIEFIEEFPTNTVTVFNRWGNEVFSAQNYSRANEWNGTINGKPAPVGTYYYVVVTKGPLGKSYSGSLTVLY</sequence>
<dbReference type="InterPro" id="IPR026341">
    <property type="entry name" value="T9SS_type_B"/>
</dbReference>